<feature type="transmembrane region" description="Helical" evidence="5">
    <location>
        <begin position="169"/>
        <end position="191"/>
    </location>
</feature>
<evidence type="ECO:0000313" key="6">
    <source>
        <dbReference type="EMBL" id="CQR74873.1"/>
    </source>
</evidence>
<feature type="transmembrane region" description="Helical" evidence="5">
    <location>
        <begin position="324"/>
        <end position="348"/>
    </location>
</feature>
<comment type="subcellular location">
    <subcellularLocation>
        <location evidence="1">Membrane</location>
        <topology evidence="1">Multi-pass membrane protein</topology>
    </subcellularLocation>
</comment>
<dbReference type="GO" id="GO:0016020">
    <property type="term" value="C:membrane"/>
    <property type="evidence" value="ECO:0007669"/>
    <property type="project" value="UniProtKB-SubCell"/>
</dbReference>
<dbReference type="PANTHER" id="PTHR43424:SF1">
    <property type="entry name" value="LOCUS PUTATIVE PROTEIN 1-RELATED"/>
    <property type="match status" value="1"/>
</dbReference>
<feature type="transmembrane region" description="Helical" evidence="5">
    <location>
        <begin position="12"/>
        <end position="33"/>
    </location>
</feature>
<evidence type="ECO:0000256" key="4">
    <source>
        <dbReference type="ARBA" id="ARBA00023136"/>
    </source>
</evidence>
<evidence type="ECO:0000256" key="3">
    <source>
        <dbReference type="ARBA" id="ARBA00022989"/>
    </source>
</evidence>
<feature type="transmembrane region" description="Helical" evidence="5">
    <location>
        <begin position="86"/>
        <end position="106"/>
    </location>
</feature>
<dbReference type="InterPro" id="IPR002797">
    <property type="entry name" value="Polysacc_synth"/>
</dbReference>
<proteinExistence type="predicted"/>
<dbReference type="InterPro" id="IPR052556">
    <property type="entry name" value="PolySynth_Transporter"/>
</dbReference>
<gene>
    <name evidence="6" type="ORF">SpAn4DRAFT_4230</name>
</gene>
<keyword evidence="4 5" id="KW-0472">Membrane</keyword>
<keyword evidence="7" id="KW-1185">Reference proteome</keyword>
<feature type="transmembrane region" description="Helical" evidence="5">
    <location>
        <begin position="443"/>
        <end position="464"/>
    </location>
</feature>
<evidence type="ECO:0000256" key="1">
    <source>
        <dbReference type="ARBA" id="ARBA00004141"/>
    </source>
</evidence>
<feature type="transmembrane region" description="Helical" evidence="5">
    <location>
        <begin position="248"/>
        <end position="272"/>
    </location>
</feature>
<evidence type="ECO:0000256" key="2">
    <source>
        <dbReference type="ARBA" id="ARBA00022692"/>
    </source>
</evidence>
<organism evidence="6 7">
    <name type="scientific">Sporomusa ovata</name>
    <dbReference type="NCBI Taxonomy" id="2378"/>
    <lineage>
        <taxon>Bacteria</taxon>
        <taxon>Bacillati</taxon>
        <taxon>Bacillota</taxon>
        <taxon>Negativicutes</taxon>
        <taxon>Selenomonadales</taxon>
        <taxon>Sporomusaceae</taxon>
        <taxon>Sporomusa</taxon>
    </lineage>
</organism>
<feature type="transmembrane region" description="Helical" evidence="5">
    <location>
        <begin position="112"/>
        <end position="131"/>
    </location>
</feature>
<protein>
    <submittedName>
        <fullName evidence="6">Membrane protein involved in the export of O-antigen, teichoic acid lipoteichoic acids</fullName>
    </submittedName>
</protein>
<feature type="transmembrane region" description="Helical" evidence="5">
    <location>
        <begin position="384"/>
        <end position="403"/>
    </location>
</feature>
<keyword evidence="2 5" id="KW-0812">Transmembrane</keyword>
<keyword evidence="3 5" id="KW-1133">Transmembrane helix</keyword>
<accession>A0A0U1L6W8</accession>
<dbReference type="Proteomes" id="UP000049855">
    <property type="component" value="Unassembled WGS sequence"/>
</dbReference>
<feature type="transmembrane region" description="Helical" evidence="5">
    <location>
        <begin position="45"/>
        <end position="66"/>
    </location>
</feature>
<dbReference type="EMBL" id="CTRP01000015">
    <property type="protein sequence ID" value="CQR74873.1"/>
    <property type="molecule type" value="Genomic_DNA"/>
</dbReference>
<feature type="transmembrane region" description="Helical" evidence="5">
    <location>
        <begin position="360"/>
        <end position="378"/>
    </location>
</feature>
<feature type="transmembrane region" description="Helical" evidence="5">
    <location>
        <begin position="212"/>
        <end position="236"/>
    </location>
</feature>
<dbReference type="RefSeq" id="WP_021166693.1">
    <property type="nucleotide sequence ID" value="NZ_CTRP01000015.1"/>
</dbReference>
<evidence type="ECO:0000313" key="7">
    <source>
        <dbReference type="Proteomes" id="UP000049855"/>
    </source>
</evidence>
<name>A0A0U1L6W8_9FIRM</name>
<dbReference type="PANTHER" id="PTHR43424">
    <property type="entry name" value="LOCUS PUTATIVE PROTEIN 1-RELATED"/>
    <property type="match status" value="1"/>
</dbReference>
<reference evidence="7" key="1">
    <citation type="submission" date="2015-03" db="EMBL/GenBank/DDBJ databases">
        <authorList>
            <person name="Nijsse Bart"/>
        </authorList>
    </citation>
    <scope>NUCLEOTIDE SEQUENCE [LARGE SCALE GENOMIC DNA]</scope>
</reference>
<dbReference type="CDD" id="cd13128">
    <property type="entry name" value="MATE_Wzx_like"/>
    <property type="match status" value="1"/>
</dbReference>
<feature type="transmembrane region" description="Helical" evidence="5">
    <location>
        <begin position="415"/>
        <end position="437"/>
    </location>
</feature>
<sequence length="470" mass="52621">MKQMSKTVLGNFSAGLLGRLSTQVISFIMVIYLARVLGPESYGGISVVLAVISYFNLLATFGLPVVGIREAARMQNHCEESISQIFSVRICLAILSYFLLLTYGWFFITDTYLFYLLLLYGLTMLSSSWLLDWAFIGMEDLRSLAAANVMGSLCSCIFTFLLVKNAADIFYIPVIMFTGSILSCIFLYYLFHKVHSLHLSFTLLNCRTVLKLAMPFAITGGVSQVYENFDIIMLGFMFGHQEAGYYSVAYKIVLVLSGIIGIYSQSTFPVMIRLRENNPGLMGAFLKQNIYSMLFFMLPIITGGTILGTNIIETFFGEMYLGAATSFMLLLYYIFFMALSITLANWLLAVNEDKKYMDTLLVGAIMNVTANLVLIPLWKSAGAAMAMIIAEVVVFSFLVIKVKALQQEEWVDKKLLFILTGSCICMGICILTIQTLFQVHVGFLIFVGAALYSGLSWPFCAKFFRRTFTE</sequence>
<feature type="transmembrane region" description="Helical" evidence="5">
    <location>
        <begin position="293"/>
        <end position="312"/>
    </location>
</feature>
<feature type="transmembrane region" description="Helical" evidence="5">
    <location>
        <begin position="143"/>
        <end position="163"/>
    </location>
</feature>
<dbReference type="Pfam" id="PF01943">
    <property type="entry name" value="Polysacc_synt"/>
    <property type="match status" value="1"/>
</dbReference>
<dbReference type="AlphaFoldDB" id="A0A0U1L6W8"/>
<evidence type="ECO:0000256" key="5">
    <source>
        <dbReference type="SAM" id="Phobius"/>
    </source>
</evidence>